<dbReference type="InterPro" id="IPR012883">
    <property type="entry name" value="ERp29_N"/>
</dbReference>
<reference evidence="6" key="1">
    <citation type="submission" date="2022-03" db="EMBL/GenBank/DDBJ databases">
        <authorList>
            <person name="Sayadi A."/>
        </authorList>
    </citation>
    <scope>NUCLEOTIDE SEQUENCE</scope>
</reference>
<dbReference type="Gene3D" id="1.20.1150.12">
    <property type="entry name" value="Endoplasmic reticulum resident protein 29, C-terminal domain"/>
    <property type="match status" value="1"/>
</dbReference>
<evidence type="ECO:0000256" key="3">
    <source>
        <dbReference type="SAM" id="SignalP"/>
    </source>
</evidence>
<evidence type="ECO:0000313" key="6">
    <source>
        <dbReference type="EMBL" id="CAH1953494.1"/>
    </source>
</evidence>
<gene>
    <name evidence="6" type="ORF">ACAOBT_LOCUS69</name>
</gene>
<feature type="domain" description="Endoplasmic reticulum resident protein 29 C-terminal" evidence="4">
    <location>
        <begin position="145"/>
        <end position="238"/>
    </location>
</feature>
<dbReference type="FunFam" id="1.20.1150.12:FF:000001">
    <property type="entry name" value="Endoplasmic reticulum resident protein 29"/>
    <property type="match status" value="1"/>
</dbReference>
<dbReference type="Pfam" id="PF07749">
    <property type="entry name" value="ERp29"/>
    <property type="match status" value="1"/>
</dbReference>
<keyword evidence="3" id="KW-0732">Signal</keyword>
<feature type="domain" description="ERp29 N-terminal" evidence="5">
    <location>
        <begin position="20"/>
        <end position="144"/>
    </location>
</feature>
<dbReference type="InterPro" id="IPR016855">
    <property type="entry name" value="ERp29"/>
</dbReference>
<dbReference type="SUPFAM" id="SSF47933">
    <property type="entry name" value="ERP29 C domain-like"/>
    <property type="match status" value="1"/>
</dbReference>
<dbReference type="InterPro" id="IPR036356">
    <property type="entry name" value="ERp29_C_sf"/>
</dbReference>
<protein>
    <recommendedName>
        <fullName evidence="8">Protein windbeutel</fullName>
    </recommendedName>
</protein>
<comment type="caution">
    <text evidence="6">The sequence shown here is derived from an EMBL/GenBank/DDBJ whole genome shotgun (WGS) entry which is preliminary data.</text>
</comment>
<dbReference type="PROSITE" id="PS51257">
    <property type="entry name" value="PROKAR_LIPOPROTEIN"/>
    <property type="match status" value="1"/>
</dbReference>
<feature type="coiled-coil region" evidence="2">
    <location>
        <begin position="160"/>
        <end position="187"/>
    </location>
</feature>
<evidence type="ECO:0008006" key="8">
    <source>
        <dbReference type="Google" id="ProtNLM"/>
    </source>
</evidence>
<feature type="signal peptide" evidence="3">
    <location>
        <begin position="1"/>
        <end position="20"/>
    </location>
</feature>
<evidence type="ECO:0000259" key="4">
    <source>
        <dbReference type="Pfam" id="PF07749"/>
    </source>
</evidence>
<dbReference type="Pfam" id="PF07912">
    <property type="entry name" value="ERp29_N"/>
    <property type="match status" value="1"/>
</dbReference>
<evidence type="ECO:0000256" key="2">
    <source>
        <dbReference type="SAM" id="Coils"/>
    </source>
</evidence>
<feature type="chain" id="PRO_5040367208" description="Protein windbeutel" evidence="3">
    <location>
        <begin position="21"/>
        <end position="247"/>
    </location>
</feature>
<dbReference type="PANTHER" id="PTHR12211:SF0">
    <property type="entry name" value="ENDOPLASMIC RETICULUM RESIDENT PROTEIN 29"/>
    <property type="match status" value="1"/>
</dbReference>
<dbReference type="GO" id="GO:0005788">
    <property type="term" value="C:endoplasmic reticulum lumen"/>
    <property type="evidence" value="ECO:0007669"/>
    <property type="project" value="InterPro"/>
</dbReference>
<dbReference type="InterPro" id="IPR036249">
    <property type="entry name" value="Thioredoxin-like_sf"/>
</dbReference>
<evidence type="ECO:0000256" key="1">
    <source>
        <dbReference type="ARBA" id="ARBA00022824"/>
    </source>
</evidence>
<dbReference type="Gene3D" id="3.40.30.10">
    <property type="entry name" value="Glutaredoxin"/>
    <property type="match status" value="1"/>
</dbReference>
<keyword evidence="1" id="KW-0256">Endoplasmic reticulum</keyword>
<organism evidence="6 7">
    <name type="scientific">Acanthoscelides obtectus</name>
    <name type="common">Bean weevil</name>
    <name type="synonym">Bruchus obtectus</name>
    <dbReference type="NCBI Taxonomy" id="200917"/>
    <lineage>
        <taxon>Eukaryota</taxon>
        <taxon>Metazoa</taxon>
        <taxon>Ecdysozoa</taxon>
        <taxon>Arthropoda</taxon>
        <taxon>Hexapoda</taxon>
        <taxon>Insecta</taxon>
        <taxon>Pterygota</taxon>
        <taxon>Neoptera</taxon>
        <taxon>Endopterygota</taxon>
        <taxon>Coleoptera</taxon>
        <taxon>Polyphaga</taxon>
        <taxon>Cucujiformia</taxon>
        <taxon>Chrysomeloidea</taxon>
        <taxon>Chrysomelidae</taxon>
        <taxon>Bruchinae</taxon>
        <taxon>Bruchini</taxon>
        <taxon>Acanthoscelides</taxon>
    </lineage>
</organism>
<name>A0A9P0JHJ1_ACAOB</name>
<dbReference type="AlphaFoldDB" id="A0A9P0JHJ1"/>
<dbReference type="CDD" id="cd00238">
    <property type="entry name" value="ERp29c"/>
    <property type="match status" value="1"/>
</dbReference>
<evidence type="ECO:0000313" key="7">
    <source>
        <dbReference type="Proteomes" id="UP001152888"/>
    </source>
</evidence>
<dbReference type="OrthoDB" id="417262at2759"/>
<evidence type="ECO:0000259" key="5">
    <source>
        <dbReference type="Pfam" id="PF07912"/>
    </source>
</evidence>
<keyword evidence="7" id="KW-1185">Reference proteome</keyword>
<dbReference type="PANTHER" id="PTHR12211">
    <property type="entry name" value="ENDOPLASMIC RETICULUM PROTEIN ERP29"/>
    <property type="match status" value="1"/>
</dbReference>
<dbReference type="InterPro" id="IPR011679">
    <property type="entry name" value="ERp29_C"/>
</dbReference>
<accession>A0A9P0JHJ1</accession>
<dbReference type="Proteomes" id="UP001152888">
    <property type="component" value="Unassembled WGS sequence"/>
</dbReference>
<keyword evidence="2" id="KW-0175">Coiled coil</keyword>
<dbReference type="EMBL" id="CAKOFQ010006651">
    <property type="protein sequence ID" value="CAH1953494.1"/>
    <property type="molecule type" value="Genomic_DNA"/>
</dbReference>
<dbReference type="GO" id="GO:0009306">
    <property type="term" value="P:protein secretion"/>
    <property type="evidence" value="ECO:0007669"/>
    <property type="project" value="InterPro"/>
</dbReference>
<proteinExistence type="predicted"/>
<dbReference type="SUPFAM" id="SSF52833">
    <property type="entry name" value="Thioredoxin-like"/>
    <property type="match status" value="1"/>
</dbReference>
<sequence length="247" mass="28238">MSRIPLLLVVFLTVFSTSQACKGCVNIDEFNFEKIVPKFEAVLVKFDVAYPFGDKHDIFTTLAHEIVDVKPLLLGQVGVKDYGDKENVDFAAKFGIKDKNDLPALRLFVQGEDEPFAFDKHMPWNEENLKKFIRDHSNIYLGLPGCLEAFDKIAEKFMESKEKKTVYKAAEEEANKLKNEREKDLAKTYLKYMDKVLNSSSAFVTLEIKRLEKILSGGKISQKKKEEISRRLNVLKSFSPTNAKTEL</sequence>